<dbReference type="EMBL" id="CP042434">
    <property type="protein sequence ID" value="QEC73951.1"/>
    <property type="molecule type" value="Genomic_DNA"/>
</dbReference>
<gene>
    <name evidence="2" type="ORF">FSB73_22050</name>
</gene>
<dbReference type="SUPFAM" id="SSF53756">
    <property type="entry name" value="UDP-Glycosyltransferase/glycogen phosphorylase"/>
    <property type="match status" value="1"/>
</dbReference>
<dbReference type="Proteomes" id="UP000321291">
    <property type="component" value="Chromosome"/>
</dbReference>
<proteinExistence type="predicted"/>
<evidence type="ECO:0000313" key="2">
    <source>
        <dbReference type="EMBL" id="QEC73951.1"/>
    </source>
</evidence>
<accession>A0A5B8VS59</accession>
<dbReference type="Gene3D" id="3.40.50.2000">
    <property type="entry name" value="Glycogen Phosphorylase B"/>
    <property type="match status" value="2"/>
</dbReference>
<protein>
    <submittedName>
        <fullName evidence="2">Glycosyltransferase</fullName>
    </submittedName>
</protein>
<reference evidence="2 3" key="1">
    <citation type="journal article" date="2017" name="Int. J. Syst. Evol. Microbiol.">
        <title>Arachidicoccus ginsenosidivorans sp. nov., with ginsenoside-converting activity isolated from ginseng cultivating soil.</title>
        <authorList>
            <person name="Siddiqi M.Z."/>
            <person name="Aslam Z."/>
            <person name="Im W.T."/>
        </authorList>
    </citation>
    <scope>NUCLEOTIDE SEQUENCE [LARGE SCALE GENOMIC DNA]</scope>
    <source>
        <strain evidence="2 3">Gsoil 809</strain>
    </source>
</reference>
<keyword evidence="1 2" id="KW-0808">Transferase</keyword>
<dbReference type="GO" id="GO:0016757">
    <property type="term" value="F:glycosyltransferase activity"/>
    <property type="evidence" value="ECO:0007669"/>
    <property type="project" value="TreeGrafter"/>
</dbReference>
<dbReference type="PANTHER" id="PTHR46401">
    <property type="entry name" value="GLYCOSYLTRANSFERASE WBBK-RELATED"/>
    <property type="match status" value="1"/>
</dbReference>
<dbReference type="Pfam" id="PF13692">
    <property type="entry name" value="Glyco_trans_1_4"/>
    <property type="match status" value="1"/>
</dbReference>
<dbReference type="PANTHER" id="PTHR46401:SF2">
    <property type="entry name" value="GLYCOSYLTRANSFERASE WBBK-RELATED"/>
    <property type="match status" value="1"/>
</dbReference>
<dbReference type="AlphaFoldDB" id="A0A5B8VS59"/>
<name>A0A5B8VS59_9BACT</name>
<dbReference type="KEGG" id="agi:FSB73_22050"/>
<sequence length="113" mass="12717">MGIRDDIFRILKSVDIVVLSSFYEGLSLSSIEGMASGSPFVASDVPGLRDIVEGGGVLFKSKDYINLAMIFHKLLEDRFFINETINNCLMKAESYSLDLCIDNYKYLYLNISK</sequence>
<keyword evidence="3" id="KW-1185">Reference proteome</keyword>
<evidence type="ECO:0000313" key="3">
    <source>
        <dbReference type="Proteomes" id="UP000321291"/>
    </source>
</evidence>
<organism evidence="2 3">
    <name type="scientific">Arachidicoccus ginsenosidivorans</name>
    <dbReference type="NCBI Taxonomy" id="496057"/>
    <lineage>
        <taxon>Bacteria</taxon>
        <taxon>Pseudomonadati</taxon>
        <taxon>Bacteroidota</taxon>
        <taxon>Chitinophagia</taxon>
        <taxon>Chitinophagales</taxon>
        <taxon>Chitinophagaceae</taxon>
        <taxon>Arachidicoccus</taxon>
    </lineage>
</organism>
<evidence type="ECO:0000256" key="1">
    <source>
        <dbReference type="ARBA" id="ARBA00022679"/>
    </source>
</evidence>